<dbReference type="PRINTS" id="PR00371">
    <property type="entry name" value="FPNCR"/>
</dbReference>
<evidence type="ECO:0000256" key="8">
    <source>
        <dbReference type="ARBA" id="ARBA00023027"/>
    </source>
</evidence>
<feature type="binding site" evidence="11">
    <location>
        <position position="127"/>
    </location>
    <ligand>
        <name>FAD</name>
        <dbReference type="ChEBI" id="CHEBI:57692"/>
    </ligand>
</feature>
<dbReference type="PRINTS" id="PR00406">
    <property type="entry name" value="CYTB5RDTASE"/>
</dbReference>
<keyword evidence="6 11" id="KW-0274">FAD</keyword>
<dbReference type="GO" id="GO:0090524">
    <property type="term" value="F:cytochrome-b5 reductase activity, acting on NADH"/>
    <property type="evidence" value="ECO:0007669"/>
    <property type="project" value="UniProtKB-EC"/>
</dbReference>
<dbReference type="PROSITE" id="PS51384">
    <property type="entry name" value="FAD_FR"/>
    <property type="match status" value="1"/>
</dbReference>
<keyword evidence="7 12" id="KW-0560">Oxidoreductase</keyword>
<dbReference type="SUPFAM" id="SSF52343">
    <property type="entry name" value="Ferredoxin reductase-like, C-terminal NADP-linked domain"/>
    <property type="match status" value="1"/>
</dbReference>
<keyword evidence="4 11" id="KW-0285">Flavoprotein</keyword>
<dbReference type="SUPFAM" id="SSF63380">
    <property type="entry name" value="Riboflavin synthase domain-like"/>
    <property type="match status" value="1"/>
</dbReference>
<comment type="catalytic activity">
    <reaction evidence="10 12">
        <text>2 Fe(III)-[cytochrome b5] + NADH = 2 Fe(II)-[cytochrome b5] + NAD(+) + H(+)</text>
        <dbReference type="Rhea" id="RHEA:46680"/>
        <dbReference type="Rhea" id="RHEA-COMP:10438"/>
        <dbReference type="Rhea" id="RHEA-COMP:10439"/>
        <dbReference type="ChEBI" id="CHEBI:15378"/>
        <dbReference type="ChEBI" id="CHEBI:29033"/>
        <dbReference type="ChEBI" id="CHEBI:29034"/>
        <dbReference type="ChEBI" id="CHEBI:57540"/>
        <dbReference type="ChEBI" id="CHEBI:57945"/>
        <dbReference type="EC" id="1.6.2.2"/>
    </reaction>
</comment>
<organism evidence="14 15">
    <name type="scientific">Coemansia asiatica</name>
    <dbReference type="NCBI Taxonomy" id="1052880"/>
    <lineage>
        <taxon>Eukaryota</taxon>
        <taxon>Fungi</taxon>
        <taxon>Fungi incertae sedis</taxon>
        <taxon>Zoopagomycota</taxon>
        <taxon>Kickxellomycotina</taxon>
        <taxon>Kickxellomycetes</taxon>
        <taxon>Kickxellales</taxon>
        <taxon>Kickxellaceae</taxon>
        <taxon>Coemansia</taxon>
    </lineage>
</organism>
<dbReference type="EMBL" id="JANBOH010000012">
    <property type="protein sequence ID" value="KAJ1648084.1"/>
    <property type="molecule type" value="Genomic_DNA"/>
</dbReference>
<feature type="binding site" evidence="11">
    <location>
        <position position="146"/>
    </location>
    <ligand>
        <name>FAD</name>
        <dbReference type="ChEBI" id="CHEBI:57692"/>
    </ligand>
</feature>
<keyword evidence="9" id="KW-0496">Mitochondrion</keyword>
<feature type="binding site" evidence="11">
    <location>
        <position position="129"/>
    </location>
    <ligand>
        <name>FAD</name>
        <dbReference type="ChEBI" id="CHEBI:57692"/>
    </ligand>
</feature>
<comment type="subcellular location">
    <subcellularLocation>
        <location evidence="2">Mitochondrion outer membrane</location>
        <topology evidence="2">Single-pass membrane protein</topology>
    </subcellularLocation>
</comment>
<name>A0A9W8CMW8_9FUNG</name>
<keyword evidence="5" id="KW-1000">Mitochondrion outer membrane</keyword>
<evidence type="ECO:0000256" key="7">
    <source>
        <dbReference type="ARBA" id="ARBA00023002"/>
    </source>
</evidence>
<dbReference type="Proteomes" id="UP001145021">
    <property type="component" value="Unassembled WGS sequence"/>
</dbReference>
<keyword evidence="8 12" id="KW-0520">NAD</keyword>
<keyword evidence="15" id="KW-1185">Reference proteome</keyword>
<dbReference type="GO" id="GO:0005741">
    <property type="term" value="C:mitochondrial outer membrane"/>
    <property type="evidence" value="ECO:0007669"/>
    <property type="project" value="UniProtKB-SubCell"/>
</dbReference>
<evidence type="ECO:0000256" key="9">
    <source>
        <dbReference type="ARBA" id="ARBA00023128"/>
    </source>
</evidence>
<dbReference type="InterPro" id="IPR017927">
    <property type="entry name" value="FAD-bd_FR_type"/>
</dbReference>
<evidence type="ECO:0000256" key="6">
    <source>
        <dbReference type="ARBA" id="ARBA00022827"/>
    </source>
</evidence>
<sequence length="325" mass="35355">MFASLRNTIPRQFSRAYSTGAPAGGKNGNGVLWASLATGAVLVGAYYYTRSKEGQDSPLTGASNGPVTKALDPKKFVAFKLMESTPINHDTAHFRFALEPNQELGLDITSCFVVKAKIGDDEKPTIRPYTPVSPQDARGYFDLVIKRYPNGKMSSHIHSLVPGDVLEIKGPIPKYPYKAGALKEVGMIAGGSGITPMLQLIQHVLEDPKDNTKLTLVFANRSEDDIILRSKLDTFAKEHPDQFKVHYVVDKASSKDWNGDVGYVTKELVKKYMPAANAEGVLVGVCGPPPMMSLISGPKAPDYSQGEVSGILKELGYTSQQVFKF</sequence>
<evidence type="ECO:0000256" key="4">
    <source>
        <dbReference type="ARBA" id="ARBA00022630"/>
    </source>
</evidence>
<dbReference type="FunFam" id="2.40.30.10:FF:000032">
    <property type="entry name" value="NADH-cytochrome b5 reductase"/>
    <property type="match status" value="1"/>
</dbReference>
<dbReference type="PANTHER" id="PTHR19370:SF171">
    <property type="entry name" value="NADH-CYTOCHROME B5 REDUCTASE 2"/>
    <property type="match status" value="1"/>
</dbReference>
<dbReference type="InterPro" id="IPR001433">
    <property type="entry name" value="OxRdtase_FAD/NAD-bd"/>
</dbReference>
<gene>
    <name evidence="14" type="ORF">LPJ64_000620</name>
</gene>
<feature type="binding site" evidence="11">
    <location>
        <position position="144"/>
    </location>
    <ligand>
        <name>FAD</name>
        <dbReference type="ChEBI" id="CHEBI:57692"/>
    </ligand>
</feature>
<dbReference type="EC" id="1.6.2.2" evidence="12"/>
<dbReference type="InterPro" id="IPR001834">
    <property type="entry name" value="CBR-like"/>
</dbReference>
<dbReference type="AlphaFoldDB" id="A0A9W8CMW8"/>
<evidence type="ECO:0000259" key="13">
    <source>
        <dbReference type="PROSITE" id="PS51384"/>
    </source>
</evidence>
<feature type="binding site" evidence="11">
    <location>
        <position position="195"/>
    </location>
    <ligand>
        <name>FAD</name>
        <dbReference type="ChEBI" id="CHEBI:57692"/>
    </ligand>
</feature>
<feature type="binding site" evidence="11">
    <location>
        <position position="153"/>
    </location>
    <ligand>
        <name>FAD</name>
        <dbReference type="ChEBI" id="CHEBI:57692"/>
    </ligand>
</feature>
<dbReference type="CDD" id="cd06183">
    <property type="entry name" value="cyt_b5_reduct_like"/>
    <property type="match status" value="1"/>
</dbReference>
<evidence type="ECO:0000256" key="5">
    <source>
        <dbReference type="ARBA" id="ARBA00022787"/>
    </source>
</evidence>
<comment type="similarity">
    <text evidence="3 12">Belongs to the flavoprotein pyridine nucleotide cytochrome reductase family.</text>
</comment>
<dbReference type="Pfam" id="PF00175">
    <property type="entry name" value="NAD_binding_1"/>
    <property type="match status" value="1"/>
</dbReference>
<evidence type="ECO:0000256" key="2">
    <source>
        <dbReference type="ARBA" id="ARBA00004572"/>
    </source>
</evidence>
<evidence type="ECO:0000256" key="10">
    <source>
        <dbReference type="ARBA" id="ARBA00047682"/>
    </source>
</evidence>
<dbReference type="Gene3D" id="2.40.30.10">
    <property type="entry name" value="Translation factors"/>
    <property type="match status" value="1"/>
</dbReference>
<feature type="domain" description="FAD-binding FR-type" evidence="13">
    <location>
        <begin position="74"/>
        <end position="178"/>
    </location>
</feature>
<dbReference type="InterPro" id="IPR008333">
    <property type="entry name" value="Cbr1-like_FAD-bd_dom"/>
</dbReference>
<evidence type="ECO:0000256" key="3">
    <source>
        <dbReference type="ARBA" id="ARBA00006105"/>
    </source>
</evidence>
<evidence type="ECO:0000313" key="14">
    <source>
        <dbReference type="EMBL" id="KAJ1648084.1"/>
    </source>
</evidence>
<protein>
    <recommendedName>
        <fullName evidence="12">NADH-cytochrome b5 reductase</fullName>
        <ecNumber evidence="12">1.6.2.2</ecNumber>
    </recommendedName>
</protein>
<keyword evidence="5" id="KW-0472">Membrane</keyword>
<comment type="caution">
    <text evidence="14">The sequence shown here is derived from an EMBL/GenBank/DDBJ whole genome shotgun (WGS) entry which is preliminary data.</text>
</comment>
<proteinExistence type="inferred from homology"/>
<dbReference type="InterPro" id="IPR001709">
    <property type="entry name" value="Flavoprot_Pyr_Nucl_cyt_Rdtase"/>
</dbReference>
<evidence type="ECO:0000256" key="1">
    <source>
        <dbReference type="ARBA" id="ARBA00001974"/>
    </source>
</evidence>
<comment type="cofactor">
    <cofactor evidence="1 11 12">
        <name>FAD</name>
        <dbReference type="ChEBI" id="CHEBI:57692"/>
    </cofactor>
</comment>
<dbReference type="PANTHER" id="PTHR19370">
    <property type="entry name" value="NADH-CYTOCHROME B5 REDUCTASE"/>
    <property type="match status" value="1"/>
</dbReference>
<feature type="binding site" evidence="11">
    <location>
        <position position="154"/>
    </location>
    <ligand>
        <name>FAD</name>
        <dbReference type="ChEBI" id="CHEBI:57692"/>
    </ligand>
</feature>
<dbReference type="Gene3D" id="3.40.50.80">
    <property type="entry name" value="Nucleotide-binding domain of ferredoxin-NADP reductase (FNR) module"/>
    <property type="match status" value="1"/>
</dbReference>
<evidence type="ECO:0000256" key="11">
    <source>
        <dbReference type="PIRSR" id="PIRSR601834-1"/>
    </source>
</evidence>
<dbReference type="FunFam" id="3.40.50.80:FF:000009">
    <property type="entry name" value="NADH-cytochrome b5 reductase"/>
    <property type="match status" value="1"/>
</dbReference>
<evidence type="ECO:0000313" key="15">
    <source>
        <dbReference type="Proteomes" id="UP001145021"/>
    </source>
</evidence>
<dbReference type="InterPro" id="IPR039261">
    <property type="entry name" value="FNR_nucleotide-bd"/>
</dbReference>
<evidence type="ECO:0000256" key="12">
    <source>
        <dbReference type="RuleBase" id="RU361226"/>
    </source>
</evidence>
<dbReference type="Pfam" id="PF00970">
    <property type="entry name" value="FAD_binding_6"/>
    <property type="match status" value="1"/>
</dbReference>
<dbReference type="InterPro" id="IPR017938">
    <property type="entry name" value="Riboflavin_synthase-like_b-brl"/>
</dbReference>
<feature type="binding site" evidence="11">
    <location>
        <position position="128"/>
    </location>
    <ligand>
        <name>FAD</name>
        <dbReference type="ChEBI" id="CHEBI:57692"/>
    </ligand>
</feature>
<accession>A0A9W8CMW8</accession>
<feature type="binding site" evidence="11">
    <location>
        <position position="152"/>
    </location>
    <ligand>
        <name>FAD</name>
        <dbReference type="ChEBI" id="CHEBI:57692"/>
    </ligand>
</feature>
<reference evidence="14" key="1">
    <citation type="submission" date="2022-07" db="EMBL/GenBank/DDBJ databases">
        <title>Phylogenomic reconstructions and comparative analyses of Kickxellomycotina fungi.</title>
        <authorList>
            <person name="Reynolds N.K."/>
            <person name="Stajich J.E."/>
            <person name="Barry K."/>
            <person name="Grigoriev I.V."/>
            <person name="Crous P."/>
            <person name="Smith M.E."/>
        </authorList>
    </citation>
    <scope>NUCLEOTIDE SEQUENCE</scope>
    <source>
        <strain evidence="14">NBRC 105413</strain>
    </source>
</reference>